<feature type="region of interest" description="Disordered" evidence="1">
    <location>
        <begin position="377"/>
        <end position="532"/>
    </location>
</feature>
<evidence type="ECO:0000313" key="2">
    <source>
        <dbReference type="EMBL" id="CAE0477651.1"/>
    </source>
</evidence>
<accession>A0A7S3QI36</accession>
<protein>
    <submittedName>
        <fullName evidence="2">Uncharacterized protein</fullName>
    </submittedName>
</protein>
<gene>
    <name evidence="2" type="ORF">CDEB00056_LOCUS22504</name>
</gene>
<feature type="compositionally biased region" description="Basic and acidic residues" evidence="1">
    <location>
        <begin position="377"/>
        <end position="430"/>
    </location>
</feature>
<feature type="region of interest" description="Disordered" evidence="1">
    <location>
        <begin position="554"/>
        <end position="577"/>
    </location>
</feature>
<feature type="compositionally biased region" description="Low complexity" evidence="1">
    <location>
        <begin position="483"/>
        <end position="501"/>
    </location>
</feature>
<organism evidence="2">
    <name type="scientific">Chaetoceros debilis</name>
    <dbReference type="NCBI Taxonomy" id="122233"/>
    <lineage>
        <taxon>Eukaryota</taxon>
        <taxon>Sar</taxon>
        <taxon>Stramenopiles</taxon>
        <taxon>Ochrophyta</taxon>
        <taxon>Bacillariophyta</taxon>
        <taxon>Coscinodiscophyceae</taxon>
        <taxon>Chaetocerotophycidae</taxon>
        <taxon>Chaetocerotales</taxon>
        <taxon>Chaetocerotaceae</taxon>
        <taxon>Chaetoceros</taxon>
    </lineage>
</organism>
<proteinExistence type="predicted"/>
<dbReference type="AlphaFoldDB" id="A0A7S3QI36"/>
<evidence type="ECO:0000256" key="1">
    <source>
        <dbReference type="SAM" id="MobiDB-lite"/>
    </source>
</evidence>
<reference evidence="2" key="1">
    <citation type="submission" date="2021-01" db="EMBL/GenBank/DDBJ databases">
        <authorList>
            <person name="Corre E."/>
            <person name="Pelletier E."/>
            <person name="Niang G."/>
            <person name="Scheremetjew M."/>
            <person name="Finn R."/>
            <person name="Kale V."/>
            <person name="Holt S."/>
            <person name="Cochrane G."/>
            <person name="Meng A."/>
            <person name="Brown T."/>
            <person name="Cohen L."/>
        </authorList>
    </citation>
    <scope>NUCLEOTIDE SEQUENCE</scope>
    <source>
        <strain evidence="2">MM31A-1</strain>
    </source>
</reference>
<dbReference type="EMBL" id="HBIO01029329">
    <property type="protein sequence ID" value="CAE0477651.1"/>
    <property type="molecule type" value="Transcribed_RNA"/>
</dbReference>
<name>A0A7S3QI36_9STRA</name>
<feature type="compositionally biased region" description="Acidic residues" evidence="1">
    <location>
        <begin position="431"/>
        <end position="441"/>
    </location>
</feature>
<sequence>MNMSNLPAKSQEQCGQLLERTDELKHREEHAQRRTGKAQSKQKDSLTEMFIVTIMAPKKSEGICSFLHDDNFVTSHAERFLLSTHGGECLQMTPTITTDWVGQMYPTGFLVIDNNLAYIEDEDELDQVVDDWNDAPENTEYCQDISNTSPKQNESELELALQMSMMDAYIDVVDSDDNHDMFDVPPCRPEPHLKQLVTSKSEGSDTNVSSNEGTRSLTSVFDLMNTLPNVEAIDDHIKQEEERENCRKTTIAETEQKIIDENGEPIKIPRRKATNIDYIINAAVDKHLTIHMLQRMGLSDGSCMSLKAEGYLPSPSPIVEEHGSEEVPTSNDIATESFCPACRGRSVIHICGKRATPIDYDAIAKAAKEKKELEEAEKKKLQQERRKAAEQRRKEKKQLQKKEEHMAEELRQKELRKEEEVKHHQERELEQEQDEEEDEERDLDRSNSDVTGGASDNADDSSNHHMQSPKMELHKEQNDQFNSKHPSSSMHHYSPSHYGSGDLPSYPLTSPRQHRNDHNLHSYHPPTSHISSHQEVTFGDSMFSNIPTLPSEPSSFMYQNHYDHNNNSGFPREHDKT</sequence>